<organism evidence="2 3">
    <name type="scientific">Araneus ventricosus</name>
    <name type="common">Orbweaver spider</name>
    <name type="synonym">Epeira ventricosa</name>
    <dbReference type="NCBI Taxonomy" id="182803"/>
    <lineage>
        <taxon>Eukaryota</taxon>
        <taxon>Metazoa</taxon>
        <taxon>Ecdysozoa</taxon>
        <taxon>Arthropoda</taxon>
        <taxon>Chelicerata</taxon>
        <taxon>Arachnida</taxon>
        <taxon>Araneae</taxon>
        <taxon>Araneomorphae</taxon>
        <taxon>Entelegynae</taxon>
        <taxon>Araneoidea</taxon>
        <taxon>Araneidae</taxon>
        <taxon>Araneus</taxon>
    </lineage>
</organism>
<evidence type="ECO:0000256" key="1">
    <source>
        <dbReference type="SAM" id="MobiDB-lite"/>
    </source>
</evidence>
<keyword evidence="3" id="KW-1185">Reference proteome</keyword>
<dbReference type="AlphaFoldDB" id="A0A4Y2AAE0"/>
<sequence>MGEDHANRKSNRNRSLRLPIGPTSKPSFAPISTRVRESPPRIYTGHISAFMAQQSEWSAWFSRQVGYPNFRPHQANSHQILAPTTGFGEQPPNLRAREYPAEKTYLALPKHPGY</sequence>
<comment type="caution">
    <text evidence="2">The sequence shown here is derived from an EMBL/GenBank/DDBJ whole genome shotgun (WGS) entry which is preliminary data.</text>
</comment>
<evidence type="ECO:0000313" key="3">
    <source>
        <dbReference type="Proteomes" id="UP000499080"/>
    </source>
</evidence>
<protein>
    <submittedName>
        <fullName evidence="2">Uncharacterized protein</fullName>
    </submittedName>
</protein>
<name>A0A4Y2AAE0_ARAVE</name>
<accession>A0A4Y2AAE0</accession>
<dbReference type="EMBL" id="BGPR01000009">
    <property type="protein sequence ID" value="GBL76226.1"/>
    <property type="molecule type" value="Genomic_DNA"/>
</dbReference>
<evidence type="ECO:0000313" key="2">
    <source>
        <dbReference type="EMBL" id="GBL76226.1"/>
    </source>
</evidence>
<reference evidence="2 3" key="1">
    <citation type="journal article" date="2019" name="Sci. Rep.">
        <title>Orb-weaving spider Araneus ventricosus genome elucidates the spidroin gene catalogue.</title>
        <authorList>
            <person name="Kono N."/>
            <person name="Nakamura H."/>
            <person name="Ohtoshi R."/>
            <person name="Moran D.A.P."/>
            <person name="Shinohara A."/>
            <person name="Yoshida Y."/>
            <person name="Fujiwara M."/>
            <person name="Mori M."/>
            <person name="Tomita M."/>
            <person name="Arakawa K."/>
        </authorList>
    </citation>
    <scope>NUCLEOTIDE SEQUENCE [LARGE SCALE GENOMIC DNA]</scope>
</reference>
<feature type="region of interest" description="Disordered" evidence="1">
    <location>
        <begin position="1"/>
        <end position="33"/>
    </location>
</feature>
<dbReference type="Proteomes" id="UP000499080">
    <property type="component" value="Unassembled WGS sequence"/>
</dbReference>
<proteinExistence type="predicted"/>
<gene>
    <name evidence="2" type="ORF">AVEN_234493_1</name>
</gene>